<dbReference type="GO" id="GO:0005783">
    <property type="term" value="C:endoplasmic reticulum"/>
    <property type="evidence" value="ECO:0007669"/>
    <property type="project" value="TreeGrafter"/>
</dbReference>
<dbReference type="AlphaFoldDB" id="A0A9N8DAN3"/>
<dbReference type="Gene3D" id="1.25.10.10">
    <property type="entry name" value="Leucine-rich Repeat Variant"/>
    <property type="match status" value="1"/>
</dbReference>
<name>A0A9N8DAN3_9STRA</name>
<dbReference type="GO" id="GO:0000774">
    <property type="term" value="F:adenyl-nucleotide exchange factor activity"/>
    <property type="evidence" value="ECO:0007669"/>
    <property type="project" value="TreeGrafter"/>
</dbReference>
<dbReference type="InterPro" id="IPR011989">
    <property type="entry name" value="ARM-like"/>
</dbReference>
<evidence type="ECO:0000313" key="4">
    <source>
        <dbReference type="EMBL" id="CAB9497294.1"/>
    </source>
</evidence>
<proteinExistence type="predicted"/>
<evidence type="ECO:0000256" key="2">
    <source>
        <dbReference type="SAM" id="MobiDB-lite"/>
    </source>
</evidence>
<evidence type="ECO:0000259" key="3">
    <source>
        <dbReference type="Pfam" id="PF08609"/>
    </source>
</evidence>
<gene>
    <name evidence="4" type="ORF">SEMRO_17_G012450.1</name>
</gene>
<organism evidence="4 5">
    <name type="scientific">Seminavis robusta</name>
    <dbReference type="NCBI Taxonomy" id="568900"/>
    <lineage>
        <taxon>Eukaryota</taxon>
        <taxon>Sar</taxon>
        <taxon>Stramenopiles</taxon>
        <taxon>Ochrophyta</taxon>
        <taxon>Bacillariophyta</taxon>
        <taxon>Bacillariophyceae</taxon>
        <taxon>Bacillariophycidae</taxon>
        <taxon>Naviculales</taxon>
        <taxon>Naviculaceae</taxon>
        <taxon>Seminavis</taxon>
    </lineage>
</organism>
<feature type="domain" description="Nucleotide exchange factor Fes1" evidence="3">
    <location>
        <begin position="16"/>
        <end position="105"/>
    </location>
</feature>
<dbReference type="Proteomes" id="UP001153069">
    <property type="component" value="Unassembled WGS sequence"/>
</dbReference>
<accession>A0A9N8DAN3</accession>
<protein>
    <submittedName>
        <fullName evidence="4">HSPA (Heat shock 70kDa) binding protein, cytoplasmic cochaperone 1</fullName>
    </submittedName>
</protein>
<feature type="region of interest" description="Disordered" evidence="2">
    <location>
        <begin position="340"/>
        <end position="361"/>
    </location>
</feature>
<dbReference type="PANTHER" id="PTHR19316:SF18">
    <property type="entry name" value="HSP70-BINDING PROTEIN 1"/>
    <property type="match status" value="1"/>
</dbReference>
<dbReference type="InterPro" id="IPR016024">
    <property type="entry name" value="ARM-type_fold"/>
</dbReference>
<comment type="caution">
    <text evidence="4">The sequence shown here is derived from an EMBL/GenBank/DDBJ whole genome shotgun (WGS) entry which is preliminary data.</text>
</comment>
<reference evidence="4" key="1">
    <citation type="submission" date="2020-06" db="EMBL/GenBank/DDBJ databases">
        <authorList>
            <consortium name="Plant Systems Biology data submission"/>
        </authorList>
    </citation>
    <scope>NUCLEOTIDE SEQUENCE</scope>
    <source>
        <strain evidence="4">D6</strain>
    </source>
</reference>
<dbReference type="EMBL" id="CAICTM010000017">
    <property type="protein sequence ID" value="CAB9497294.1"/>
    <property type="molecule type" value="Genomic_DNA"/>
</dbReference>
<dbReference type="InterPro" id="IPR013918">
    <property type="entry name" value="Nucleotide_exch_fac_Fes1"/>
</dbReference>
<sequence length="361" mass="39965">MSNTEGGGNTPWGWLGLLKWSLAYQDGTTPSSHSPMSEEDKAFLEKVMKEGIIDENERMKEILQQVTTGLEDIRQQKEEAQVDDDIDMQDLLQELRDIVEQIDYARAFAAMKGLDFLLGAVAQPEVPRSIQTSCLGVLATMASNNPPIQKELLEMGAIKTLSQVFQSTPADQFAFRAKIIQALSGAVRSDELSEQVFCGVDQAKEIIYEGLQQSTAAGNSSAVLQKRTLFFLRALITSDDSTRERVRLFGHSVAYVADQLVTATSEDTTAEIREMGLELLLQILEQKKSVNIVLDRKDNLVAHGVKRVQTLRALEGDERDYAAVELETWEALLVQLARATPDPPEESPLTIEGATPEVEPQ</sequence>
<keyword evidence="5" id="KW-1185">Reference proteome</keyword>
<dbReference type="Pfam" id="PF08609">
    <property type="entry name" value="Fes1"/>
    <property type="match status" value="1"/>
</dbReference>
<evidence type="ECO:0000256" key="1">
    <source>
        <dbReference type="ARBA" id="ARBA00022737"/>
    </source>
</evidence>
<evidence type="ECO:0000313" key="5">
    <source>
        <dbReference type="Proteomes" id="UP001153069"/>
    </source>
</evidence>
<dbReference type="PANTHER" id="PTHR19316">
    <property type="entry name" value="PROTEIN FOLDING REGULATOR"/>
    <property type="match status" value="1"/>
</dbReference>
<dbReference type="InterPro" id="IPR050693">
    <property type="entry name" value="Hsp70_NEF-Inhibitors"/>
</dbReference>
<dbReference type="SUPFAM" id="SSF48371">
    <property type="entry name" value="ARM repeat"/>
    <property type="match status" value="1"/>
</dbReference>
<keyword evidence="1" id="KW-0677">Repeat</keyword>